<sequence length="450" mass="52965">MLVVKRQHPNELQNSNLIQKQRCLKQVAMTLKEIVFFFEKNDTVFIVMRRKKTREKHYSKAFAITSEVNIRYMYNHVINSAELLSFRRVNEEVREELLNLFKDDRSINPDYDYTTKLFQEYRKATLRSCNGESMFERLAEVIKNYNDSDQGKVILQAYDARIGKAFILYIVTNLMSRVHEKVPQAGKLYYVNASASFEPLNTLITLLYTSCAVGALPFRLFIMLDELEVTLERAMIQVWREMPWSYVTKRDLPFIKEDRASIMVKMKKIIYAASSVEMDTCYYEFKQEFYHTYPQLQKHFELLWKRQNFWALSYHIGLPIRGNNTNNYVERSFGILKDIVFARTQVIYVLRNGSYVPVRNKLIQMKFKRQMISGVLCKHQGAVSVKFGISTFNYIPSLTLDDHILYTYIALGYVAKDRSFYASLHARPTSQNQILHAKIGTLDNNLIIDW</sequence>
<dbReference type="PANTHER" id="PTHR35385">
    <property type="entry name" value="PROTEIN B, PUTATIVE-RELATED-RELATED"/>
    <property type="match status" value="1"/>
</dbReference>
<dbReference type="PANTHER" id="PTHR35385:SF2">
    <property type="entry name" value="PROTEIN B, PUTATIVE-RELATED"/>
    <property type="match status" value="1"/>
</dbReference>
<proteinExistence type="predicted"/>
<name>A0A9N9N6L2_9GLOM</name>
<dbReference type="EMBL" id="CAJVPQ010008368">
    <property type="protein sequence ID" value="CAG8706209.1"/>
    <property type="molecule type" value="Genomic_DNA"/>
</dbReference>
<protein>
    <submittedName>
        <fullName evidence="1">665_t:CDS:1</fullName>
    </submittedName>
</protein>
<evidence type="ECO:0000313" key="2">
    <source>
        <dbReference type="Proteomes" id="UP000789570"/>
    </source>
</evidence>
<reference evidence="1" key="1">
    <citation type="submission" date="2021-06" db="EMBL/GenBank/DDBJ databases">
        <authorList>
            <person name="Kallberg Y."/>
            <person name="Tangrot J."/>
            <person name="Rosling A."/>
        </authorList>
    </citation>
    <scope>NUCLEOTIDE SEQUENCE</scope>
    <source>
        <strain evidence="1">UK204</strain>
    </source>
</reference>
<accession>A0A9N9N6L2</accession>
<dbReference type="OrthoDB" id="6510667at2759"/>
<gene>
    <name evidence="1" type="ORF">FCALED_LOCUS13712</name>
</gene>
<feature type="non-terminal residue" evidence="1">
    <location>
        <position position="1"/>
    </location>
</feature>
<dbReference type="Proteomes" id="UP000789570">
    <property type="component" value="Unassembled WGS sequence"/>
</dbReference>
<organism evidence="1 2">
    <name type="scientific">Funneliformis caledonium</name>
    <dbReference type="NCBI Taxonomy" id="1117310"/>
    <lineage>
        <taxon>Eukaryota</taxon>
        <taxon>Fungi</taxon>
        <taxon>Fungi incertae sedis</taxon>
        <taxon>Mucoromycota</taxon>
        <taxon>Glomeromycotina</taxon>
        <taxon>Glomeromycetes</taxon>
        <taxon>Glomerales</taxon>
        <taxon>Glomeraceae</taxon>
        <taxon>Funneliformis</taxon>
    </lineage>
</organism>
<dbReference type="AlphaFoldDB" id="A0A9N9N6L2"/>
<keyword evidence="2" id="KW-1185">Reference proteome</keyword>
<comment type="caution">
    <text evidence="1">The sequence shown here is derived from an EMBL/GenBank/DDBJ whole genome shotgun (WGS) entry which is preliminary data.</text>
</comment>
<evidence type="ECO:0000313" key="1">
    <source>
        <dbReference type="EMBL" id="CAG8706209.1"/>
    </source>
</evidence>